<comment type="catalytic activity">
    <reaction evidence="4">
        <text>chorismate = 4-hydroxybenzoate + pyruvate</text>
        <dbReference type="Rhea" id="RHEA:16505"/>
        <dbReference type="ChEBI" id="CHEBI:15361"/>
        <dbReference type="ChEBI" id="CHEBI:17879"/>
        <dbReference type="ChEBI" id="CHEBI:29748"/>
        <dbReference type="EC" id="4.1.3.40"/>
    </reaction>
</comment>
<dbReference type="PANTHER" id="PTHR38683">
    <property type="entry name" value="CHORISMATE PYRUVATE-LYASE"/>
    <property type="match status" value="1"/>
</dbReference>
<comment type="pathway">
    <text evidence="4">Cofactor biosynthesis; ubiquinone biosynthesis.</text>
</comment>
<evidence type="ECO:0000256" key="2">
    <source>
        <dbReference type="ARBA" id="ARBA00022688"/>
    </source>
</evidence>
<comment type="similarity">
    <text evidence="4">Belongs to the UbiC family.</text>
</comment>
<reference evidence="5" key="1">
    <citation type="submission" date="2021-07" db="EMBL/GenBank/DDBJ databases">
        <title>Draft genome sequence of carbapenem-resistant Aeromonas spp. in Japan.</title>
        <authorList>
            <person name="Maehana S."/>
            <person name="Suzuki M."/>
            <person name="Kitasato H."/>
        </authorList>
    </citation>
    <scope>NUCLEOTIDE SEQUENCE</scope>
    <source>
        <strain evidence="5">KAM348</strain>
    </source>
</reference>
<organism evidence="5 6">
    <name type="scientific">Aeromonas caviae</name>
    <name type="common">Aeromonas punctata</name>
    <dbReference type="NCBI Taxonomy" id="648"/>
    <lineage>
        <taxon>Bacteria</taxon>
        <taxon>Pseudomonadati</taxon>
        <taxon>Pseudomonadota</taxon>
        <taxon>Gammaproteobacteria</taxon>
        <taxon>Aeromonadales</taxon>
        <taxon>Aeromonadaceae</taxon>
        <taxon>Aeromonas</taxon>
    </lineage>
</organism>
<feature type="binding site" evidence="4">
    <location>
        <position position="37"/>
    </location>
    <ligand>
        <name>substrate</name>
    </ligand>
</feature>
<dbReference type="GO" id="GO:0042866">
    <property type="term" value="P:pyruvate biosynthetic process"/>
    <property type="evidence" value="ECO:0007669"/>
    <property type="project" value="UniProtKB-UniRule"/>
</dbReference>
<dbReference type="InterPro" id="IPR028978">
    <property type="entry name" value="Chorismate_lyase_/UTRA_dom_sf"/>
</dbReference>
<name>A0AAI9PB17_AERCA</name>
<evidence type="ECO:0000313" key="6">
    <source>
        <dbReference type="Proteomes" id="UP000887009"/>
    </source>
</evidence>
<keyword evidence="2 4" id="KW-0831">Ubiquinone biosynthesis</keyword>
<proteinExistence type="inferred from homology"/>
<sequence>MKSELTVPLVQLVPWRAPAECEPPEALRPWLLEADSMTRRLRRYNHHLSVQLLGNRAVSLTVDEQALVAVSAPAGMCREVILHGDGGPAILGWTLFAEAALQGGGLQDLGEQPLGERIFGDAPARRDHLQLACFEIASNPWCPAATVWGRRSRLFLGQWPLLVHELFLPSLSSHSLPSDKELE</sequence>
<dbReference type="Gene3D" id="3.40.1410.10">
    <property type="entry name" value="Chorismate lyase-like"/>
    <property type="match status" value="1"/>
</dbReference>
<dbReference type="SUPFAM" id="SSF64288">
    <property type="entry name" value="Chorismate lyase-like"/>
    <property type="match status" value="1"/>
</dbReference>
<evidence type="ECO:0000256" key="1">
    <source>
        <dbReference type="ARBA" id="ARBA00022490"/>
    </source>
</evidence>
<comment type="function">
    <text evidence="4">Removes the pyruvyl group from chorismate, with concomitant aromatization of the ring, to provide 4-hydroxybenzoate (4HB) for the ubiquinone pathway.</text>
</comment>
<feature type="binding site" evidence="4">
    <location>
        <position position="78"/>
    </location>
    <ligand>
        <name>substrate</name>
    </ligand>
</feature>
<protein>
    <recommendedName>
        <fullName evidence="4">Probable chorismate pyruvate-lyase</fullName>
        <shortName evidence="4">CL</shortName>
        <shortName evidence="4">CPL</shortName>
        <ecNumber evidence="4">4.1.3.40</ecNumber>
    </recommendedName>
</protein>
<feature type="binding site" evidence="4">
    <location>
        <position position="165"/>
    </location>
    <ligand>
        <name>substrate</name>
    </ligand>
</feature>
<dbReference type="Proteomes" id="UP000887009">
    <property type="component" value="Unassembled WGS sequence"/>
</dbReference>
<dbReference type="EC" id="4.1.3.40" evidence="4"/>
<comment type="subcellular location">
    <subcellularLocation>
        <location evidence="4">Cytoplasm</location>
    </subcellularLocation>
</comment>
<dbReference type="Pfam" id="PF04345">
    <property type="entry name" value="Chor_lyase"/>
    <property type="match status" value="1"/>
</dbReference>
<evidence type="ECO:0000256" key="4">
    <source>
        <dbReference type="HAMAP-Rule" id="MF_01632"/>
    </source>
</evidence>
<evidence type="ECO:0000313" key="5">
    <source>
        <dbReference type="EMBL" id="GJA55813.1"/>
    </source>
</evidence>
<dbReference type="HAMAP" id="MF_01632">
    <property type="entry name" value="UbiC"/>
    <property type="match status" value="1"/>
</dbReference>
<accession>A0AAI9PB17</accession>
<keyword evidence="1 4" id="KW-0963">Cytoplasm</keyword>
<dbReference type="GO" id="GO:0006744">
    <property type="term" value="P:ubiquinone biosynthetic process"/>
    <property type="evidence" value="ECO:0007669"/>
    <property type="project" value="UniProtKB-UniRule"/>
</dbReference>
<dbReference type="GO" id="GO:0008813">
    <property type="term" value="F:chorismate lyase activity"/>
    <property type="evidence" value="ECO:0007669"/>
    <property type="project" value="UniProtKB-UniRule"/>
</dbReference>
<keyword evidence="4 5" id="KW-0670">Pyruvate</keyword>
<evidence type="ECO:0000256" key="3">
    <source>
        <dbReference type="ARBA" id="ARBA00023239"/>
    </source>
</evidence>
<dbReference type="EMBL" id="BPNL01000042">
    <property type="protein sequence ID" value="GJA55813.1"/>
    <property type="molecule type" value="Genomic_DNA"/>
</dbReference>
<dbReference type="PANTHER" id="PTHR38683:SF1">
    <property type="entry name" value="CHORISMATE PYRUVATE-LYASE"/>
    <property type="match status" value="1"/>
</dbReference>
<keyword evidence="3 4" id="KW-0456">Lyase</keyword>
<gene>
    <name evidence="4 5" type="primary">ubiC</name>
    <name evidence="5" type="ORF">KAM348_32360</name>
</gene>
<dbReference type="AlphaFoldDB" id="A0AAI9PB17"/>
<feature type="binding site" evidence="4">
    <location>
        <position position="114"/>
    </location>
    <ligand>
        <name>substrate</name>
    </ligand>
</feature>
<dbReference type="InterPro" id="IPR007440">
    <property type="entry name" value="Chorismate--pyruvate_lyase"/>
</dbReference>
<dbReference type="RefSeq" id="WP_201985752.1">
    <property type="nucleotide sequence ID" value="NZ_BPNL01000042.1"/>
</dbReference>
<comment type="caution">
    <text evidence="5">The sequence shown here is derived from an EMBL/GenBank/DDBJ whole genome shotgun (WGS) entry which is preliminary data.</text>
</comment>
<dbReference type="GO" id="GO:0005829">
    <property type="term" value="C:cytosol"/>
    <property type="evidence" value="ECO:0007669"/>
    <property type="project" value="TreeGrafter"/>
</dbReference>